<organism evidence="1">
    <name type="scientific">Anguilla anguilla</name>
    <name type="common">European freshwater eel</name>
    <name type="synonym">Muraena anguilla</name>
    <dbReference type="NCBI Taxonomy" id="7936"/>
    <lineage>
        <taxon>Eukaryota</taxon>
        <taxon>Metazoa</taxon>
        <taxon>Chordata</taxon>
        <taxon>Craniata</taxon>
        <taxon>Vertebrata</taxon>
        <taxon>Euteleostomi</taxon>
        <taxon>Actinopterygii</taxon>
        <taxon>Neopterygii</taxon>
        <taxon>Teleostei</taxon>
        <taxon>Anguilliformes</taxon>
        <taxon>Anguillidae</taxon>
        <taxon>Anguilla</taxon>
    </lineage>
</organism>
<sequence length="58" mass="6769">MICTQLVSVYVSYSSISIDEILFRIELNCIEHALCTYRFGLKLLPNKCNEHWSLLFVT</sequence>
<dbReference type="AlphaFoldDB" id="A0A0E9WNF4"/>
<name>A0A0E9WNF4_ANGAN</name>
<evidence type="ECO:0000313" key="1">
    <source>
        <dbReference type="EMBL" id="JAH91115.1"/>
    </source>
</evidence>
<reference evidence="1" key="2">
    <citation type="journal article" date="2015" name="Fish Shellfish Immunol.">
        <title>Early steps in the European eel (Anguilla anguilla)-Vibrio vulnificus interaction in the gills: Role of the RtxA13 toxin.</title>
        <authorList>
            <person name="Callol A."/>
            <person name="Pajuelo D."/>
            <person name="Ebbesson L."/>
            <person name="Teles M."/>
            <person name="MacKenzie S."/>
            <person name="Amaro C."/>
        </authorList>
    </citation>
    <scope>NUCLEOTIDE SEQUENCE</scope>
</reference>
<dbReference type="EMBL" id="GBXM01017462">
    <property type="protein sequence ID" value="JAH91115.1"/>
    <property type="molecule type" value="Transcribed_RNA"/>
</dbReference>
<reference evidence="1" key="1">
    <citation type="submission" date="2014-11" db="EMBL/GenBank/DDBJ databases">
        <authorList>
            <person name="Amaro Gonzalez C."/>
        </authorList>
    </citation>
    <scope>NUCLEOTIDE SEQUENCE</scope>
</reference>
<proteinExistence type="predicted"/>
<accession>A0A0E9WNF4</accession>
<protein>
    <submittedName>
        <fullName evidence="1">Uncharacterized protein</fullName>
    </submittedName>
</protein>